<accession>A0A1G6ECH7</accession>
<organism evidence="13 14">
    <name type="scientific">Desulfonatronum thiosulfatophilum</name>
    <dbReference type="NCBI Taxonomy" id="617002"/>
    <lineage>
        <taxon>Bacteria</taxon>
        <taxon>Pseudomonadati</taxon>
        <taxon>Thermodesulfobacteriota</taxon>
        <taxon>Desulfovibrionia</taxon>
        <taxon>Desulfovibrionales</taxon>
        <taxon>Desulfonatronaceae</taxon>
        <taxon>Desulfonatronum</taxon>
    </lineage>
</organism>
<dbReference type="EC" id="1.11.1.26" evidence="3"/>
<evidence type="ECO:0000256" key="7">
    <source>
        <dbReference type="ARBA" id="ARBA00023002"/>
    </source>
</evidence>
<dbReference type="GO" id="GO:0033554">
    <property type="term" value="P:cellular response to stress"/>
    <property type="evidence" value="ECO:0007669"/>
    <property type="project" value="TreeGrafter"/>
</dbReference>
<comment type="similarity">
    <text evidence="1">Belongs to the peroxiredoxin family. AhpC/Prx1 subfamily.</text>
</comment>
<name>A0A1G6ECH7_9BACT</name>
<proteinExistence type="inferred from homology"/>
<evidence type="ECO:0000256" key="10">
    <source>
        <dbReference type="ARBA" id="ARBA00047572"/>
    </source>
</evidence>
<evidence type="ECO:0000256" key="8">
    <source>
        <dbReference type="ARBA" id="ARBA00023284"/>
    </source>
</evidence>
<evidence type="ECO:0000259" key="12">
    <source>
        <dbReference type="PROSITE" id="PS51352"/>
    </source>
</evidence>
<dbReference type="PROSITE" id="PS51352">
    <property type="entry name" value="THIOREDOXIN_2"/>
    <property type="match status" value="1"/>
</dbReference>
<evidence type="ECO:0000256" key="9">
    <source>
        <dbReference type="ARBA" id="ARBA00032077"/>
    </source>
</evidence>
<dbReference type="GO" id="GO:0102039">
    <property type="term" value="F:NADH-dependent peroxiredoxin activity"/>
    <property type="evidence" value="ECO:0007669"/>
    <property type="project" value="UniProtKB-EC"/>
</dbReference>
<dbReference type="InterPro" id="IPR050217">
    <property type="entry name" value="Peroxiredoxin"/>
</dbReference>
<evidence type="ECO:0000256" key="2">
    <source>
        <dbReference type="ARBA" id="ARBA00011654"/>
    </source>
</evidence>
<dbReference type="SUPFAM" id="SSF52833">
    <property type="entry name" value="Thioredoxin-like"/>
    <property type="match status" value="1"/>
</dbReference>
<comment type="subunit">
    <text evidence="2">Homodimer; disulfide-linked, upon oxidation. 5 homodimers assemble to form a ring-like decamer.</text>
</comment>
<comment type="catalytic activity">
    <reaction evidence="10">
        <text>a hydroperoxide + NADH + H(+) = an alcohol + NAD(+) + H2O</text>
        <dbReference type="Rhea" id="RHEA:62628"/>
        <dbReference type="ChEBI" id="CHEBI:15377"/>
        <dbReference type="ChEBI" id="CHEBI:15378"/>
        <dbReference type="ChEBI" id="CHEBI:30879"/>
        <dbReference type="ChEBI" id="CHEBI:35924"/>
        <dbReference type="ChEBI" id="CHEBI:57540"/>
        <dbReference type="ChEBI" id="CHEBI:57945"/>
        <dbReference type="EC" id="1.11.1.26"/>
    </reaction>
</comment>
<dbReference type="Pfam" id="PF00578">
    <property type="entry name" value="AhpC-TSA"/>
    <property type="match status" value="1"/>
</dbReference>
<dbReference type="PANTHER" id="PTHR10681">
    <property type="entry name" value="THIOREDOXIN PEROXIDASE"/>
    <property type="match status" value="1"/>
</dbReference>
<dbReference type="Pfam" id="PF10417">
    <property type="entry name" value="1-cysPrx_C"/>
    <property type="match status" value="1"/>
</dbReference>
<dbReference type="InterPro" id="IPR036249">
    <property type="entry name" value="Thioredoxin-like_sf"/>
</dbReference>
<keyword evidence="6" id="KW-0049">Antioxidant</keyword>
<keyword evidence="5" id="KW-0575">Peroxidase</keyword>
<dbReference type="GO" id="GO:0042744">
    <property type="term" value="P:hydrogen peroxide catabolic process"/>
    <property type="evidence" value="ECO:0007669"/>
    <property type="project" value="TreeGrafter"/>
</dbReference>
<dbReference type="GO" id="GO:0006979">
    <property type="term" value="P:response to oxidative stress"/>
    <property type="evidence" value="ECO:0007669"/>
    <property type="project" value="TreeGrafter"/>
</dbReference>
<dbReference type="InterPro" id="IPR019479">
    <property type="entry name" value="Peroxiredoxin_C"/>
</dbReference>
<sequence>MSCEVNVPHHHHPIEHAKVGRKVCDFTLETYVPREGSFGTVNLEEVQKAGKWTILFFYPADFTFVCPTELADLAEKHQALEQLGCEVIAVSTDTKFAHLAWRTSEKLLENVRYIMAADPTGALSRYFGVYDCQTGLDLRGTFIINPDGVLVSTEINFYNVGRNSDELHRKMEANIHLRENPQEACPAKWTKGAKTLTPSEKLVGKVYESLQE</sequence>
<dbReference type="GO" id="GO:0008379">
    <property type="term" value="F:thioredoxin peroxidase activity"/>
    <property type="evidence" value="ECO:0007669"/>
    <property type="project" value="TreeGrafter"/>
</dbReference>
<evidence type="ECO:0000256" key="6">
    <source>
        <dbReference type="ARBA" id="ARBA00022862"/>
    </source>
</evidence>
<evidence type="ECO:0000313" key="13">
    <source>
        <dbReference type="EMBL" id="SDB55177.1"/>
    </source>
</evidence>
<dbReference type="AlphaFoldDB" id="A0A1G6ECH7"/>
<reference evidence="13 14" key="1">
    <citation type="submission" date="2016-10" db="EMBL/GenBank/DDBJ databases">
        <authorList>
            <person name="de Groot N.N."/>
        </authorList>
    </citation>
    <scope>NUCLEOTIDE SEQUENCE [LARGE SCALE GENOMIC DNA]</scope>
    <source>
        <strain evidence="13 14">ASO4-2</strain>
    </source>
</reference>
<keyword evidence="7" id="KW-0560">Oxidoreductase</keyword>
<dbReference type="InterPro" id="IPR000866">
    <property type="entry name" value="AhpC/TSA"/>
</dbReference>
<evidence type="ECO:0000313" key="14">
    <source>
        <dbReference type="Proteomes" id="UP000198771"/>
    </source>
</evidence>
<gene>
    <name evidence="13" type="ORF">SAMN05660653_02747</name>
</gene>
<evidence type="ECO:0000256" key="3">
    <source>
        <dbReference type="ARBA" id="ARBA00013021"/>
    </source>
</evidence>
<dbReference type="Gene3D" id="3.40.30.10">
    <property type="entry name" value="Glutaredoxin"/>
    <property type="match status" value="1"/>
</dbReference>
<dbReference type="OrthoDB" id="9812811at2"/>
<dbReference type="EMBL" id="FMXO01000017">
    <property type="protein sequence ID" value="SDB55177.1"/>
    <property type="molecule type" value="Genomic_DNA"/>
</dbReference>
<dbReference type="InterPro" id="IPR024706">
    <property type="entry name" value="Peroxiredoxin_AhpC-typ"/>
</dbReference>
<feature type="active site" description="Cysteine sulfenic acid (-SOH) intermediate; for peroxidase activity" evidence="11">
    <location>
        <position position="66"/>
    </location>
</feature>
<dbReference type="Proteomes" id="UP000198771">
    <property type="component" value="Unassembled WGS sequence"/>
</dbReference>
<keyword evidence="14" id="KW-1185">Reference proteome</keyword>
<dbReference type="RefSeq" id="WP_092123022.1">
    <property type="nucleotide sequence ID" value="NZ_FMXO01000017.1"/>
</dbReference>
<dbReference type="GO" id="GO:0045454">
    <property type="term" value="P:cell redox homeostasis"/>
    <property type="evidence" value="ECO:0007669"/>
    <property type="project" value="TreeGrafter"/>
</dbReference>
<dbReference type="CDD" id="cd03015">
    <property type="entry name" value="PRX_Typ2cys"/>
    <property type="match status" value="1"/>
</dbReference>
<dbReference type="PANTHER" id="PTHR10681:SF121">
    <property type="entry name" value="ALKYL HYDROPEROXIDE REDUCTASE C"/>
    <property type="match status" value="1"/>
</dbReference>
<evidence type="ECO:0000256" key="1">
    <source>
        <dbReference type="ARBA" id="ARBA00009796"/>
    </source>
</evidence>
<dbReference type="PIRSF" id="PIRSF000239">
    <property type="entry name" value="AHPC"/>
    <property type="match status" value="1"/>
</dbReference>
<keyword evidence="8" id="KW-0676">Redox-active center</keyword>
<evidence type="ECO:0000256" key="11">
    <source>
        <dbReference type="PIRSR" id="PIRSR000239-1"/>
    </source>
</evidence>
<evidence type="ECO:0000256" key="4">
    <source>
        <dbReference type="ARBA" id="ARBA00017462"/>
    </source>
</evidence>
<dbReference type="STRING" id="617002.SAMN05660653_02747"/>
<dbReference type="GO" id="GO:0005829">
    <property type="term" value="C:cytosol"/>
    <property type="evidence" value="ECO:0007669"/>
    <property type="project" value="TreeGrafter"/>
</dbReference>
<evidence type="ECO:0000256" key="5">
    <source>
        <dbReference type="ARBA" id="ARBA00022559"/>
    </source>
</evidence>
<feature type="domain" description="Thioredoxin" evidence="12">
    <location>
        <begin position="17"/>
        <end position="176"/>
    </location>
</feature>
<dbReference type="InterPro" id="IPR013766">
    <property type="entry name" value="Thioredoxin_domain"/>
</dbReference>
<protein>
    <recommendedName>
        <fullName evidence="4">Alkyl hydroperoxide reductase C</fullName>
        <ecNumber evidence="3">1.11.1.26</ecNumber>
    </recommendedName>
    <alternativeName>
        <fullName evidence="9">Peroxiredoxin</fullName>
    </alternativeName>
</protein>